<dbReference type="OMA" id="IRVEFWW"/>
<feature type="compositionally biased region" description="Polar residues" evidence="1">
    <location>
        <begin position="18"/>
        <end position="27"/>
    </location>
</feature>
<dbReference type="HOGENOM" id="CLU_875018_0_0_1"/>
<dbReference type="InParanoid" id="E3M2G4"/>
<evidence type="ECO:0000313" key="3">
    <source>
        <dbReference type="Proteomes" id="UP000008281"/>
    </source>
</evidence>
<keyword evidence="3" id="KW-1185">Reference proteome</keyword>
<dbReference type="AlphaFoldDB" id="E3M2G4"/>
<feature type="region of interest" description="Disordered" evidence="1">
    <location>
        <begin position="1"/>
        <end position="28"/>
    </location>
</feature>
<protein>
    <submittedName>
        <fullName evidence="2">Uncharacterized protein</fullName>
    </submittedName>
</protein>
<sequence>MVSCIDETMEDDTDLSVPDSTDQSSARNAPKSLVVCVAPEPDWQECFEREQLMNIIRDTEKKFDDEYKSRTHTPEEVEQSKCMYFEAQQEFGYHVETWPPIPVSSTLEISDDEGERWSYLVSRITDFKTRERLCKKDCNDTVLVVVDSEDILLKVANDAVLSPYIAVIKSEDDMTPRVTNRLKPAMLPSLEGVVYVCTLKTLTCSKSKLMPFAKLCIFHKINDVVAFKSIVAERTEISRLAKMTSTIWAPFNIFDKPEIVECAAMVGFNLAIGLRTFLFLQLLGARAETCDKSFLDFVEKHCWNQKSNERAAYSAWADRVVDNNSRKNEEVEEIIGIRVEFWWNNDLTVANVKRFVEPTKEGPFDVARPWIVEQAER</sequence>
<reference evidence="2" key="1">
    <citation type="submission" date="2007-07" db="EMBL/GenBank/DDBJ databases">
        <title>PCAP assembly of the Caenorhabditis remanei genome.</title>
        <authorList>
            <consortium name="The Caenorhabditis remanei Sequencing Consortium"/>
            <person name="Wilson R.K."/>
        </authorList>
    </citation>
    <scope>NUCLEOTIDE SEQUENCE [LARGE SCALE GENOMIC DNA]</scope>
    <source>
        <strain evidence="2">PB4641</strain>
    </source>
</reference>
<evidence type="ECO:0000313" key="2">
    <source>
        <dbReference type="EMBL" id="EFO89873.1"/>
    </source>
</evidence>
<dbReference type="eggNOG" id="ENOG502T4A3">
    <property type="taxonomic scope" value="Eukaryota"/>
</dbReference>
<evidence type="ECO:0000256" key="1">
    <source>
        <dbReference type="SAM" id="MobiDB-lite"/>
    </source>
</evidence>
<dbReference type="Proteomes" id="UP000008281">
    <property type="component" value="Unassembled WGS sequence"/>
</dbReference>
<accession>E3M2G4</accession>
<dbReference type="EMBL" id="DS268422">
    <property type="protein sequence ID" value="EFO89873.1"/>
    <property type="molecule type" value="Genomic_DNA"/>
</dbReference>
<organism evidence="3">
    <name type="scientific">Caenorhabditis remanei</name>
    <name type="common">Caenorhabditis vulgaris</name>
    <dbReference type="NCBI Taxonomy" id="31234"/>
    <lineage>
        <taxon>Eukaryota</taxon>
        <taxon>Metazoa</taxon>
        <taxon>Ecdysozoa</taxon>
        <taxon>Nematoda</taxon>
        <taxon>Chromadorea</taxon>
        <taxon>Rhabditida</taxon>
        <taxon>Rhabditina</taxon>
        <taxon>Rhabditomorpha</taxon>
        <taxon>Rhabditoidea</taxon>
        <taxon>Rhabditidae</taxon>
        <taxon>Peloderinae</taxon>
        <taxon>Caenorhabditis</taxon>
    </lineage>
</organism>
<name>E3M2G4_CAERE</name>
<proteinExistence type="predicted"/>
<gene>
    <name evidence="2" type="ORF">CRE_07546</name>
</gene>